<evidence type="ECO:0000313" key="2">
    <source>
        <dbReference type="EMBL" id="AKC69013.1"/>
    </source>
</evidence>
<sequence length="94" mass="10149">MNTVEGVSTISPMSADVGNEPIPMSLAERIRGMRGASPGQPLVSDIDAPSPDVGTHEDNKDKGLPNSWRKLFVRQLWLASFDASQEQAEEIGDV</sequence>
<gene>
    <name evidence="2" type="ORF">MB84_05330</name>
</gene>
<dbReference type="KEGG" id="pox:MB84_05330"/>
<dbReference type="EMBL" id="CP011253">
    <property type="protein sequence ID" value="AKC69013.1"/>
    <property type="molecule type" value="Genomic_DNA"/>
</dbReference>
<dbReference type="RefSeq" id="WP_046290365.1">
    <property type="nucleotide sequence ID" value="NZ_CP011253.3"/>
</dbReference>
<reference evidence="2" key="1">
    <citation type="submission" date="2016-06" db="EMBL/GenBank/DDBJ databases">
        <title>Pandoraea oxalativorans DSM 23570 Genome Sequencing.</title>
        <authorList>
            <person name="Ee R."/>
            <person name="Lim Y.-L."/>
            <person name="Yong D."/>
            <person name="Yin W.-F."/>
            <person name="Chan K.-G."/>
        </authorList>
    </citation>
    <scope>NUCLEOTIDE SEQUENCE</scope>
    <source>
        <strain evidence="2">DSM 23570</strain>
    </source>
</reference>
<feature type="compositionally biased region" description="Basic and acidic residues" evidence="1">
    <location>
        <begin position="54"/>
        <end position="63"/>
    </location>
</feature>
<feature type="region of interest" description="Disordered" evidence="1">
    <location>
        <begin position="34"/>
        <end position="65"/>
    </location>
</feature>
<feature type="compositionally biased region" description="Polar residues" evidence="1">
    <location>
        <begin position="1"/>
        <end position="12"/>
    </location>
</feature>
<protein>
    <submittedName>
        <fullName evidence="2">Uncharacterized protein</fullName>
    </submittedName>
</protein>
<dbReference type="Proteomes" id="UP000035050">
    <property type="component" value="Chromosome"/>
</dbReference>
<organism evidence="2 3">
    <name type="scientific">Pandoraea oxalativorans</name>
    <dbReference type="NCBI Taxonomy" id="573737"/>
    <lineage>
        <taxon>Bacteria</taxon>
        <taxon>Pseudomonadati</taxon>
        <taxon>Pseudomonadota</taxon>
        <taxon>Betaproteobacteria</taxon>
        <taxon>Burkholderiales</taxon>
        <taxon>Burkholderiaceae</taxon>
        <taxon>Pandoraea</taxon>
    </lineage>
</organism>
<dbReference type="OrthoDB" id="8943163at2"/>
<dbReference type="PATRIC" id="fig|573737.6.peg.1873"/>
<accession>A0A0E3U5Y5</accession>
<keyword evidence="3" id="KW-1185">Reference proteome</keyword>
<evidence type="ECO:0000256" key="1">
    <source>
        <dbReference type="SAM" id="MobiDB-lite"/>
    </source>
</evidence>
<dbReference type="HOGENOM" id="CLU_2383467_0_0_4"/>
<evidence type="ECO:0000313" key="3">
    <source>
        <dbReference type="Proteomes" id="UP000035050"/>
    </source>
</evidence>
<proteinExistence type="predicted"/>
<feature type="region of interest" description="Disordered" evidence="1">
    <location>
        <begin position="1"/>
        <end position="20"/>
    </location>
</feature>
<name>A0A0E3U5Y5_9BURK</name>
<dbReference type="AlphaFoldDB" id="A0A0E3U5Y5"/>